<name>A0ABQ4EIQ1_9ACTN</name>
<evidence type="ECO:0000313" key="2">
    <source>
        <dbReference type="Proteomes" id="UP000621500"/>
    </source>
</evidence>
<reference evidence="1 2" key="1">
    <citation type="submission" date="2021-01" db="EMBL/GenBank/DDBJ databases">
        <title>Whole genome shotgun sequence of Plantactinospora mayteni NBRC 109088.</title>
        <authorList>
            <person name="Komaki H."/>
            <person name="Tamura T."/>
        </authorList>
    </citation>
    <scope>NUCLEOTIDE SEQUENCE [LARGE SCALE GENOMIC DNA]</scope>
    <source>
        <strain evidence="1 2">NBRC 109088</strain>
    </source>
</reference>
<proteinExistence type="predicted"/>
<accession>A0ABQ4EIQ1</accession>
<keyword evidence="2" id="KW-1185">Reference proteome</keyword>
<organism evidence="1 2">
    <name type="scientific">Plantactinospora mayteni</name>
    <dbReference type="NCBI Taxonomy" id="566021"/>
    <lineage>
        <taxon>Bacteria</taxon>
        <taxon>Bacillati</taxon>
        <taxon>Actinomycetota</taxon>
        <taxon>Actinomycetes</taxon>
        <taxon>Micromonosporales</taxon>
        <taxon>Micromonosporaceae</taxon>
        <taxon>Plantactinospora</taxon>
    </lineage>
</organism>
<evidence type="ECO:0000313" key="1">
    <source>
        <dbReference type="EMBL" id="GIG94616.1"/>
    </source>
</evidence>
<dbReference type="RefSeq" id="WP_203856266.1">
    <property type="nucleotide sequence ID" value="NZ_BAAAZQ010000005.1"/>
</dbReference>
<comment type="caution">
    <text evidence="1">The sequence shown here is derived from an EMBL/GenBank/DDBJ whole genome shotgun (WGS) entry which is preliminary data.</text>
</comment>
<dbReference type="Proteomes" id="UP000621500">
    <property type="component" value="Unassembled WGS sequence"/>
</dbReference>
<sequence length="224" mass="24096">MFAAPPLQIIGALMDLMTYEVISPRDNLALPTAVIDELVDLAVACNYIVDAIQTANLGESRAQGLIYSANSDRRSARHTRKAANELALSALDYTEHLILIYARHAATYATSTVRVAGAIAAGRPAPESMDTPIEPSQIIKEPHTYVPLVCLGQDHEVLASTHEAVMGALSRMTADTAMFYEGDRERSMWRRPTGSVEVDAALPSALHAYAAALAFAVSSHFDSA</sequence>
<dbReference type="EMBL" id="BONX01000007">
    <property type="protein sequence ID" value="GIG94616.1"/>
    <property type="molecule type" value="Genomic_DNA"/>
</dbReference>
<protein>
    <submittedName>
        <fullName evidence="1">Uncharacterized protein</fullName>
    </submittedName>
</protein>
<gene>
    <name evidence="1" type="ORF">Pma05_11890</name>
</gene>